<dbReference type="Proteomes" id="UP000428333">
    <property type="component" value="Linkage Group LG02"/>
</dbReference>
<evidence type="ECO:0000313" key="3">
    <source>
        <dbReference type="Proteomes" id="UP000428333"/>
    </source>
</evidence>
<dbReference type="PANTHER" id="PTHR13156">
    <property type="entry name" value="NADH-UBIQUINONE OXIDOREDUCTASE 13 KD-A SUBUNIT"/>
    <property type="match status" value="1"/>
</dbReference>
<reference evidence="2 3" key="1">
    <citation type="journal article" date="2019" name="Genome Biol. Evol.">
        <title>The Rhododendron genome and chromosomal organization provide insight into shared whole-genome duplications across the heath family (Ericaceae).</title>
        <authorList>
            <person name="Soza V.L."/>
            <person name="Lindsley D."/>
            <person name="Waalkes A."/>
            <person name="Ramage E."/>
            <person name="Patwardhan R.P."/>
            <person name="Burton J.N."/>
            <person name="Adey A."/>
            <person name="Kumar A."/>
            <person name="Qiu R."/>
            <person name="Shendure J."/>
            <person name="Hall B."/>
        </authorList>
    </citation>
    <scope>NUCLEOTIDE SEQUENCE [LARGE SCALE GENOMIC DNA]</scope>
    <source>
        <strain evidence="2">RSF 1966-606</strain>
    </source>
</reference>
<evidence type="ECO:0000313" key="2">
    <source>
        <dbReference type="EMBL" id="KAE9464663.1"/>
    </source>
</evidence>
<feature type="domain" description="Zinc finger CHCC-type" evidence="1">
    <location>
        <begin position="75"/>
        <end position="131"/>
    </location>
</feature>
<dbReference type="Pfam" id="PF10276">
    <property type="entry name" value="zf-CHCC"/>
    <property type="match status" value="1"/>
</dbReference>
<keyword evidence="3" id="KW-1185">Reference proteome</keyword>
<accession>A0A6A4LZR4</accession>
<dbReference type="AlphaFoldDB" id="A0A6A4LZR4"/>
<feature type="non-terminal residue" evidence="2">
    <location>
        <position position="1"/>
    </location>
</feature>
<dbReference type="GO" id="GO:0005739">
    <property type="term" value="C:mitochondrion"/>
    <property type="evidence" value="ECO:0007669"/>
    <property type="project" value="GOC"/>
</dbReference>
<sequence length="147" mass="16196">MASNLIKTLRARSSNLASNSRSLSGGTQVITSHTAKWMQVSPRALIFKHLRTYDMSKKSPMAELINEVPPIKVEGRIVACEGVCQCLNSRHAMELTTVYYLADNNPSLGHPIEFICLDLDPPAVCKYCGLRTFSSGPWPSPPLGVHR</sequence>
<evidence type="ECO:0000259" key="1">
    <source>
        <dbReference type="Pfam" id="PF10276"/>
    </source>
</evidence>
<dbReference type="PANTHER" id="PTHR13156:SF0">
    <property type="entry name" value="NADH DEHYDROGENASE [UBIQUINONE] IRON-SULFUR PROTEIN 6, MITOCHONDRIAL"/>
    <property type="match status" value="1"/>
</dbReference>
<proteinExistence type="predicted"/>
<dbReference type="EMBL" id="QEFC01000329">
    <property type="protein sequence ID" value="KAE9464663.1"/>
    <property type="molecule type" value="Genomic_DNA"/>
</dbReference>
<dbReference type="FunFam" id="2.60.260.40:FF:000001">
    <property type="entry name" value="NADH dehydrogenase [ubiquinone] iron-sulfur protein 6, mitochondrial"/>
    <property type="match status" value="1"/>
</dbReference>
<organism evidence="2 3">
    <name type="scientific">Rhododendron williamsianum</name>
    <dbReference type="NCBI Taxonomy" id="262921"/>
    <lineage>
        <taxon>Eukaryota</taxon>
        <taxon>Viridiplantae</taxon>
        <taxon>Streptophyta</taxon>
        <taxon>Embryophyta</taxon>
        <taxon>Tracheophyta</taxon>
        <taxon>Spermatophyta</taxon>
        <taxon>Magnoliopsida</taxon>
        <taxon>eudicotyledons</taxon>
        <taxon>Gunneridae</taxon>
        <taxon>Pentapetalae</taxon>
        <taxon>asterids</taxon>
        <taxon>Ericales</taxon>
        <taxon>Ericaceae</taxon>
        <taxon>Ericoideae</taxon>
        <taxon>Rhodoreae</taxon>
        <taxon>Rhododendron</taxon>
    </lineage>
</organism>
<gene>
    <name evidence="2" type="ORF">C3L33_03464</name>
</gene>
<dbReference type="InterPro" id="IPR019401">
    <property type="entry name" value="Znf_CHCC"/>
</dbReference>
<comment type="caution">
    <text evidence="2">The sequence shown here is derived from an EMBL/GenBank/DDBJ whole genome shotgun (WGS) entry which is preliminary data.</text>
</comment>
<dbReference type="GO" id="GO:0006120">
    <property type="term" value="P:mitochondrial electron transport, NADH to ubiquinone"/>
    <property type="evidence" value="ECO:0007669"/>
    <property type="project" value="TreeGrafter"/>
</dbReference>
<protein>
    <recommendedName>
        <fullName evidence="1">Zinc finger CHCC-type domain-containing protein</fullName>
    </recommendedName>
</protein>
<dbReference type="Gene3D" id="2.60.260.40">
    <property type="entry name" value="q5lls5 like domains"/>
    <property type="match status" value="1"/>
</dbReference>
<dbReference type="OrthoDB" id="307899at2759"/>
<name>A0A6A4LZR4_9ERIC</name>